<evidence type="ECO:0000256" key="3">
    <source>
        <dbReference type="SAM" id="MobiDB-lite"/>
    </source>
</evidence>
<feature type="compositionally biased region" description="Acidic residues" evidence="3">
    <location>
        <begin position="363"/>
        <end position="375"/>
    </location>
</feature>
<keyword evidence="2 4" id="KW-0472">Membrane</keyword>
<evidence type="ECO:0000313" key="6">
    <source>
        <dbReference type="Proteomes" id="UP000243975"/>
    </source>
</evidence>
<dbReference type="GO" id="GO:0098542">
    <property type="term" value="P:defense response to other organism"/>
    <property type="evidence" value="ECO:0007669"/>
    <property type="project" value="InterPro"/>
</dbReference>
<evidence type="ECO:0000256" key="2">
    <source>
        <dbReference type="ARBA" id="ARBA00023136"/>
    </source>
</evidence>
<feature type="transmembrane region" description="Helical" evidence="4">
    <location>
        <begin position="180"/>
        <end position="203"/>
    </location>
</feature>
<dbReference type="PANTHER" id="PTHR31415">
    <property type="entry name" value="OS05G0367900 PROTEIN"/>
    <property type="match status" value="1"/>
</dbReference>
<dbReference type="EMBL" id="LEKV01001120">
    <property type="protein sequence ID" value="KVI08446.1"/>
    <property type="molecule type" value="Genomic_DNA"/>
</dbReference>
<proteinExistence type="predicted"/>
<dbReference type="GO" id="GO:0009506">
    <property type="term" value="C:plasmodesma"/>
    <property type="evidence" value="ECO:0007669"/>
    <property type="project" value="TreeGrafter"/>
</dbReference>
<evidence type="ECO:0008006" key="7">
    <source>
        <dbReference type="Google" id="ProtNLM"/>
    </source>
</evidence>
<evidence type="ECO:0000256" key="4">
    <source>
        <dbReference type="SAM" id="Phobius"/>
    </source>
</evidence>
<reference evidence="5 6" key="1">
    <citation type="journal article" date="2016" name="Sci. Rep.">
        <title>The genome sequence of the outbreeding globe artichoke constructed de novo incorporating a phase-aware low-pass sequencing strategy of F1 progeny.</title>
        <authorList>
            <person name="Scaglione D."/>
            <person name="Reyes-Chin-Wo S."/>
            <person name="Acquadro A."/>
            <person name="Froenicke L."/>
            <person name="Portis E."/>
            <person name="Beitel C."/>
            <person name="Tirone M."/>
            <person name="Mauro R."/>
            <person name="Lo Monaco A."/>
            <person name="Mauromicale G."/>
            <person name="Faccioli P."/>
            <person name="Cattivelli L."/>
            <person name="Rieseberg L."/>
            <person name="Michelmore R."/>
            <person name="Lanteri S."/>
        </authorList>
    </citation>
    <scope>NUCLEOTIDE SEQUENCE [LARGE SCALE GENOMIC DNA]</scope>
    <source>
        <strain evidence="5">2C</strain>
    </source>
</reference>
<comment type="subcellular location">
    <subcellularLocation>
        <location evidence="1">Membrane</location>
    </subcellularLocation>
</comment>
<protein>
    <recommendedName>
        <fullName evidence="7">Late embryogenesis abundant protein, LEA-14</fullName>
    </recommendedName>
</protein>
<comment type="caution">
    <text evidence="5">The sequence shown here is derived from an EMBL/GenBank/DDBJ whole genome shotgun (WGS) entry which is preliminary data.</text>
</comment>
<keyword evidence="6" id="KW-1185">Reference proteome</keyword>
<dbReference type="GO" id="GO:0005886">
    <property type="term" value="C:plasma membrane"/>
    <property type="evidence" value="ECO:0007669"/>
    <property type="project" value="TreeGrafter"/>
</dbReference>
<dbReference type="Proteomes" id="UP000243975">
    <property type="component" value="Unassembled WGS sequence"/>
</dbReference>
<sequence length="402" mass="45527">MQLLTGVAAQHHFVSDRLQMAKNACEDLGVYYDDPVYVNITFFPRDQNTSIALGEYGMHGFYQGNGKAKRIMGPLPTRGLPPSVITDGGVNRTQLPVGFFRVDFIANVRHKVDGYHQRHRLLLSANIEFNGITMGNQFDKKGIRLVKSDAWYDKRPPIIVVLFFTISMKGTSCNDLPENFGLWVFLCILVFVPLLVVLLVLYVNPENPSFKVEKFYVPAFDKTSNADPSDTIFFNIKLQNRNKAIGLFHDDPLNLTISYTPIKTDHKFTWQYSVPKFYQGNHHSRRLIDVVQMPAVDGFTWNQTVVADQVGIQPIMNMGFEPVVFFKVDIESKVRFKLIGRSRGKEAVMSVQVPVHSNTGAMFDEEGMEEDEEESGGGLGFEWSGPQSEEEEKKKKKKKGSL</sequence>
<dbReference type="PANTHER" id="PTHR31415:SF52">
    <property type="entry name" value="LATE EMBRYOGENESIS ABUNDANT (LEA) HYDROXYPROLINE-RICH GLYCOPROTEIN FAMILY-RELATED"/>
    <property type="match status" value="1"/>
</dbReference>
<keyword evidence="4" id="KW-1133">Transmembrane helix</keyword>
<keyword evidence="4" id="KW-0812">Transmembrane</keyword>
<accession>A0A124SH52</accession>
<gene>
    <name evidence="5" type="ORF">Ccrd_013188</name>
</gene>
<name>A0A124SH52_CYNCS</name>
<evidence type="ECO:0000256" key="1">
    <source>
        <dbReference type="ARBA" id="ARBA00004370"/>
    </source>
</evidence>
<dbReference type="AlphaFoldDB" id="A0A124SH52"/>
<dbReference type="Gramene" id="KVI08446">
    <property type="protein sequence ID" value="KVI08446"/>
    <property type="gene ID" value="Ccrd_013188"/>
</dbReference>
<feature type="region of interest" description="Disordered" evidence="3">
    <location>
        <begin position="363"/>
        <end position="402"/>
    </location>
</feature>
<organism evidence="5 6">
    <name type="scientific">Cynara cardunculus var. scolymus</name>
    <name type="common">Globe artichoke</name>
    <name type="synonym">Cynara scolymus</name>
    <dbReference type="NCBI Taxonomy" id="59895"/>
    <lineage>
        <taxon>Eukaryota</taxon>
        <taxon>Viridiplantae</taxon>
        <taxon>Streptophyta</taxon>
        <taxon>Embryophyta</taxon>
        <taxon>Tracheophyta</taxon>
        <taxon>Spermatophyta</taxon>
        <taxon>Magnoliopsida</taxon>
        <taxon>eudicotyledons</taxon>
        <taxon>Gunneridae</taxon>
        <taxon>Pentapetalae</taxon>
        <taxon>asterids</taxon>
        <taxon>campanulids</taxon>
        <taxon>Asterales</taxon>
        <taxon>Asteraceae</taxon>
        <taxon>Carduoideae</taxon>
        <taxon>Cardueae</taxon>
        <taxon>Carduinae</taxon>
        <taxon>Cynara</taxon>
    </lineage>
</organism>
<dbReference type="InterPro" id="IPR044839">
    <property type="entry name" value="NDR1-like"/>
</dbReference>
<evidence type="ECO:0000313" key="5">
    <source>
        <dbReference type="EMBL" id="KVI08446.1"/>
    </source>
</evidence>